<dbReference type="PANTHER" id="PTHR42080">
    <property type="entry name" value="SRR1 DOMAIN-CONTAINING PROTEIN"/>
    <property type="match status" value="1"/>
</dbReference>
<accession>A0A4Q4TTV0</accession>
<dbReference type="EMBL" id="QJNU01000034">
    <property type="protein sequence ID" value="RYP09537.1"/>
    <property type="molecule type" value="Genomic_DNA"/>
</dbReference>
<keyword evidence="3" id="KW-1185">Reference proteome</keyword>
<evidence type="ECO:0000259" key="1">
    <source>
        <dbReference type="Pfam" id="PF07985"/>
    </source>
</evidence>
<reference evidence="2 3" key="1">
    <citation type="submission" date="2018-06" db="EMBL/GenBank/DDBJ databases">
        <title>Complete Genomes of Monosporascus.</title>
        <authorList>
            <person name="Robinson A.J."/>
            <person name="Natvig D.O."/>
        </authorList>
    </citation>
    <scope>NUCLEOTIDE SEQUENCE [LARGE SCALE GENOMIC DNA]</scope>
    <source>
        <strain evidence="2 3">CBS 110550</strain>
    </source>
</reference>
<gene>
    <name evidence="2" type="ORF">DL764_001222</name>
</gene>
<feature type="domain" description="SRR1-like" evidence="1">
    <location>
        <begin position="94"/>
        <end position="187"/>
    </location>
</feature>
<organism evidence="2 3">
    <name type="scientific">Monosporascus ibericus</name>
    <dbReference type="NCBI Taxonomy" id="155417"/>
    <lineage>
        <taxon>Eukaryota</taxon>
        <taxon>Fungi</taxon>
        <taxon>Dikarya</taxon>
        <taxon>Ascomycota</taxon>
        <taxon>Pezizomycotina</taxon>
        <taxon>Sordariomycetes</taxon>
        <taxon>Xylariomycetidae</taxon>
        <taxon>Xylariales</taxon>
        <taxon>Xylariales incertae sedis</taxon>
        <taxon>Monosporascus</taxon>
    </lineage>
</organism>
<proteinExistence type="predicted"/>
<name>A0A4Q4TTV0_9PEZI</name>
<dbReference type="PANTHER" id="PTHR42080:SF1">
    <property type="entry name" value="SRR1-LIKE DOMAIN-CONTAINING PROTEIN"/>
    <property type="match status" value="1"/>
</dbReference>
<protein>
    <recommendedName>
        <fullName evidence="1">SRR1-like domain-containing protein</fullName>
    </recommendedName>
</protein>
<dbReference type="InterPro" id="IPR012942">
    <property type="entry name" value="SRR1-like"/>
</dbReference>
<sequence length="302" mass="33852">MARPYKAIRAQYLERDHDDPARKRAVLQFAQAFGTHPPPSVNTDWHAALARRWQGKEAVDEEELHKRYQEIAAEWHTHGDCIEFFDFIQLLISHGRLPRVSKVVCFGLGTPSRDGGRGRRSCAQHETALLLTTLCGHVWDQRPPVFAHDPEYELHDVRLLEHLGFRVCNPYRQEGYTEVDGGTFVFSVADAASTARFEEIVLLTTCPAAVMLLDARLEALPQGGSRLDVEEILTEEYSRAEGCDAIDGESYRIVNLRYEERTLTPTSLYVRKPESEWGPPRVAAGEGLLVGAVEEGAGQAAD</sequence>
<comment type="caution">
    <text evidence="2">The sequence shown here is derived from an EMBL/GenBank/DDBJ whole genome shotgun (WGS) entry which is preliminary data.</text>
</comment>
<evidence type="ECO:0000313" key="3">
    <source>
        <dbReference type="Proteomes" id="UP000293360"/>
    </source>
</evidence>
<dbReference type="Pfam" id="PF07985">
    <property type="entry name" value="SRR1"/>
    <property type="match status" value="1"/>
</dbReference>
<dbReference type="Proteomes" id="UP000293360">
    <property type="component" value="Unassembled WGS sequence"/>
</dbReference>
<dbReference type="AlphaFoldDB" id="A0A4Q4TTV0"/>
<evidence type="ECO:0000313" key="2">
    <source>
        <dbReference type="EMBL" id="RYP09537.1"/>
    </source>
</evidence>
<dbReference type="OrthoDB" id="4642283at2759"/>